<keyword evidence="3" id="KW-1185">Reference proteome</keyword>
<name>A0A1H9Y303_9EURY</name>
<reference evidence="3" key="1">
    <citation type="submission" date="2016-10" db="EMBL/GenBank/DDBJ databases">
        <authorList>
            <person name="Varghese N."/>
            <person name="Submissions S."/>
        </authorList>
    </citation>
    <scope>NUCLEOTIDE SEQUENCE [LARGE SCALE GENOMIC DNA]</scope>
    <source>
        <strain evidence="3">SLH 33</strain>
    </source>
</reference>
<gene>
    <name evidence="2" type="ORF">SAMN04488587_0147</name>
</gene>
<sequence length="370" mass="42176">MGFNNYFGPGRTNQNPYLKSPDNKVPMKLYVPHIGHFEGLEELLAGSDNIYAVYMAGSPEYVGTGRTNLSAPKLEEIAQQTEYAHSKGVKMEIVLNSSCMGGQHLTPEGYRAIDWYFDKLNSIGIDSITVADPYLVEMLAKDYDMDVVVSVLSFVDTPQKAEFYEQLGATTIVVDPAVNRHFDKLEAIRDTVSCKLKLLVNEACLYQCPFRYAHFNFFSHANGPGPKPNVLDDYYYYKCLSLRIKDPQQIIKSPWIRPEDLKEYKHITDTFKIGGRTHFVNWILNNVEAYANERYDGNLMDLLDSIKDLKDTFYIPNRELDGAIEQWKKCDKVCHKCGYCKRLAEKVIYTYSGSGEEIRKIPLGSIGDRT</sequence>
<dbReference type="Pfam" id="PF01136">
    <property type="entry name" value="Peptidase_U32"/>
    <property type="match status" value="1"/>
</dbReference>
<dbReference type="PANTHER" id="PTHR30217:SF10">
    <property type="entry name" value="23S RRNA 5-HYDROXYCYTIDINE C2501 SYNTHASE"/>
    <property type="match status" value="1"/>
</dbReference>
<dbReference type="EMBL" id="FOHQ01000001">
    <property type="protein sequence ID" value="SES62713.1"/>
    <property type="molecule type" value="Genomic_DNA"/>
</dbReference>
<dbReference type="InterPro" id="IPR051454">
    <property type="entry name" value="RNA/ubiquinone_mod_enzymes"/>
</dbReference>
<keyword evidence="2" id="KW-0645">Protease</keyword>
<evidence type="ECO:0000313" key="2">
    <source>
        <dbReference type="EMBL" id="SES62713.1"/>
    </source>
</evidence>
<dbReference type="GO" id="GO:0006508">
    <property type="term" value="P:proteolysis"/>
    <property type="evidence" value="ECO:0007669"/>
    <property type="project" value="UniProtKB-KW"/>
</dbReference>
<evidence type="ECO:0000256" key="1">
    <source>
        <dbReference type="SAM" id="MobiDB-lite"/>
    </source>
</evidence>
<evidence type="ECO:0000313" key="3">
    <source>
        <dbReference type="Proteomes" id="UP000243338"/>
    </source>
</evidence>
<proteinExistence type="predicted"/>
<dbReference type="PANTHER" id="PTHR30217">
    <property type="entry name" value="PEPTIDASE U32 FAMILY"/>
    <property type="match status" value="1"/>
</dbReference>
<dbReference type="InterPro" id="IPR001539">
    <property type="entry name" value="Peptidase_U32"/>
</dbReference>
<feature type="region of interest" description="Disordered" evidence="1">
    <location>
        <begin position="1"/>
        <end position="20"/>
    </location>
</feature>
<protein>
    <submittedName>
        <fullName evidence="2">Collagenase-like protease, PrtC family</fullName>
    </submittedName>
</protein>
<dbReference type="STRING" id="1353158.SAMN04488587_0147"/>
<dbReference type="Proteomes" id="UP000243338">
    <property type="component" value="Unassembled WGS sequence"/>
</dbReference>
<dbReference type="AlphaFoldDB" id="A0A1H9Y303"/>
<accession>A0A1H9Y303</accession>
<organism evidence="2 3">
    <name type="scientific">Methanococcoides vulcani</name>
    <dbReference type="NCBI Taxonomy" id="1353158"/>
    <lineage>
        <taxon>Archaea</taxon>
        <taxon>Methanobacteriati</taxon>
        <taxon>Methanobacteriota</taxon>
        <taxon>Stenosarchaea group</taxon>
        <taxon>Methanomicrobia</taxon>
        <taxon>Methanosarcinales</taxon>
        <taxon>Methanosarcinaceae</taxon>
        <taxon>Methanococcoides</taxon>
    </lineage>
</organism>
<keyword evidence="2" id="KW-0378">Hydrolase</keyword>
<dbReference type="GO" id="GO:0008233">
    <property type="term" value="F:peptidase activity"/>
    <property type="evidence" value="ECO:0007669"/>
    <property type="project" value="UniProtKB-KW"/>
</dbReference>